<reference evidence="3 4" key="1">
    <citation type="submission" date="2019-02" db="EMBL/GenBank/DDBJ databases">
        <title>Complete Genome Sequence and Methylome Analysis of Brevibacterium luteolum NEB1784.</title>
        <authorList>
            <person name="Fomenkov A."/>
            <person name="Roberts R.J."/>
        </authorList>
    </citation>
    <scope>NUCLEOTIDE SEQUENCE [LARGE SCALE GENOMIC DNA]</scope>
    <source>
        <strain evidence="3 4">NEB1784</strain>
    </source>
</reference>
<name>A0A6G8KYJ8_9MICO</name>
<dbReference type="AlphaFoldDB" id="A0A6G8KYJ8"/>
<dbReference type="GO" id="GO:0030288">
    <property type="term" value="C:outer membrane-bounded periplasmic space"/>
    <property type="evidence" value="ECO:0007669"/>
    <property type="project" value="TreeGrafter"/>
</dbReference>
<evidence type="ECO:0000313" key="4">
    <source>
        <dbReference type="Proteomes" id="UP000501518"/>
    </source>
</evidence>
<dbReference type="KEGG" id="blut:EW640_11770"/>
<evidence type="ECO:0000313" key="3">
    <source>
        <dbReference type="EMBL" id="QIN29872.1"/>
    </source>
</evidence>
<dbReference type="Gene3D" id="3.40.190.10">
    <property type="entry name" value="Periplasmic binding protein-like II"/>
    <property type="match status" value="2"/>
</dbReference>
<proteinExistence type="predicted"/>
<dbReference type="EMBL" id="CP035810">
    <property type="protein sequence ID" value="QIN29872.1"/>
    <property type="molecule type" value="Genomic_DNA"/>
</dbReference>
<sequence>MRRTLFVKKHPVMILAATLSAGALALSACGGSAQAEDSETWRDATSAEDGGGMDKLIEAAQAEGAFNSMGLYDDWANYGGLLEAFSEKYDIEINNDTSTGSSQDLINAVVNRKGQDDSLDYLDTGMTFAQDADADGLLAVYQPETIGDIDEQYIGENGTWINHLGGTMAIGCDSGRVDTCPTSFQDLLKPEYKGKVAIPSNPTTGETGFMIVHAAALANGGSLDDITPGVDFFSELKDTGNYLPVEASAGTIETGETPIVINWDYLLKPIADDLKDANGNELKIIEPSDGTVSSFYAASINADAPHPATARLFYEFLFSDEGQNLLLEGYVTPVRLSSMLEDGTADQAAVDALPGENPEITAPMPTLDQRTANQEVIEAEWPKAMQ</sequence>
<dbReference type="PROSITE" id="PS51257">
    <property type="entry name" value="PROKAR_LIPOPROTEIN"/>
    <property type="match status" value="1"/>
</dbReference>
<dbReference type="GO" id="GO:0030976">
    <property type="term" value="F:thiamine pyrophosphate binding"/>
    <property type="evidence" value="ECO:0007669"/>
    <property type="project" value="TreeGrafter"/>
</dbReference>
<evidence type="ECO:0000256" key="1">
    <source>
        <dbReference type="ARBA" id="ARBA00022729"/>
    </source>
</evidence>
<dbReference type="PANTHER" id="PTHR30006:SF2">
    <property type="entry name" value="ABC TRANSPORTER SUBSTRATE-BINDING PROTEIN"/>
    <property type="match status" value="1"/>
</dbReference>
<feature type="chain" id="PRO_5026266239" evidence="2">
    <location>
        <begin position="36"/>
        <end position="386"/>
    </location>
</feature>
<organism evidence="3 4">
    <name type="scientific">Brevibacterium luteolum</name>
    <dbReference type="NCBI Taxonomy" id="199591"/>
    <lineage>
        <taxon>Bacteria</taxon>
        <taxon>Bacillati</taxon>
        <taxon>Actinomycetota</taxon>
        <taxon>Actinomycetes</taxon>
        <taxon>Micrococcales</taxon>
        <taxon>Brevibacteriaceae</taxon>
        <taxon>Brevibacterium</taxon>
    </lineage>
</organism>
<dbReference type="Pfam" id="PF13343">
    <property type="entry name" value="SBP_bac_6"/>
    <property type="match status" value="1"/>
</dbReference>
<gene>
    <name evidence="3" type="ORF">EW640_11770</name>
</gene>
<dbReference type="Proteomes" id="UP000501518">
    <property type="component" value="Chromosome"/>
</dbReference>
<dbReference type="SUPFAM" id="SSF53850">
    <property type="entry name" value="Periplasmic binding protein-like II"/>
    <property type="match status" value="1"/>
</dbReference>
<protein>
    <submittedName>
        <fullName evidence="3">Extracellular solute-binding protein</fullName>
    </submittedName>
</protein>
<accession>A0A6G8KYJ8</accession>
<dbReference type="GO" id="GO:0030975">
    <property type="term" value="F:thiamine binding"/>
    <property type="evidence" value="ECO:0007669"/>
    <property type="project" value="TreeGrafter"/>
</dbReference>
<feature type="signal peptide" evidence="2">
    <location>
        <begin position="1"/>
        <end position="35"/>
    </location>
</feature>
<keyword evidence="1 2" id="KW-0732">Signal</keyword>
<dbReference type="PANTHER" id="PTHR30006">
    <property type="entry name" value="THIAMINE-BINDING PERIPLASMIC PROTEIN-RELATED"/>
    <property type="match status" value="1"/>
</dbReference>
<evidence type="ECO:0000256" key="2">
    <source>
        <dbReference type="SAM" id="SignalP"/>
    </source>
</evidence>
<dbReference type="GO" id="GO:0015888">
    <property type="term" value="P:thiamine transport"/>
    <property type="evidence" value="ECO:0007669"/>
    <property type="project" value="TreeGrafter"/>
</dbReference>